<comment type="subcellular location">
    <subcellularLocation>
        <location evidence="13">Cell membrane</location>
        <topology evidence="13">Multi-pass membrane protein</topology>
    </subcellularLocation>
    <subcellularLocation>
        <location evidence="1">Membrane</location>
        <topology evidence="1">Multi-pass membrane protein</topology>
    </subcellularLocation>
</comment>
<dbReference type="Proteomes" id="UP000561438">
    <property type="component" value="Unassembled WGS sequence"/>
</dbReference>
<dbReference type="RefSeq" id="WP_176265926.1">
    <property type="nucleotide sequence ID" value="NZ_JABWGV010000001.1"/>
</dbReference>
<evidence type="ECO:0000256" key="10">
    <source>
        <dbReference type="ARBA" id="ARBA00022989"/>
    </source>
</evidence>
<proteinExistence type="inferred from homology"/>
<evidence type="ECO:0000256" key="13">
    <source>
        <dbReference type="HAMAP-Rule" id="MF_01522"/>
    </source>
</evidence>
<evidence type="ECO:0000256" key="11">
    <source>
        <dbReference type="ARBA" id="ARBA00023065"/>
    </source>
</evidence>
<dbReference type="GO" id="GO:0005886">
    <property type="term" value="C:plasma membrane"/>
    <property type="evidence" value="ECO:0007669"/>
    <property type="project" value="UniProtKB-SubCell"/>
</dbReference>
<dbReference type="GO" id="GO:0015079">
    <property type="term" value="F:potassium ion transmembrane transporter activity"/>
    <property type="evidence" value="ECO:0007669"/>
    <property type="project" value="UniProtKB-UniRule"/>
</dbReference>
<feature type="transmembrane region" description="Helical" evidence="13">
    <location>
        <begin position="277"/>
        <end position="299"/>
    </location>
</feature>
<evidence type="ECO:0000259" key="15">
    <source>
        <dbReference type="Pfam" id="PF22776"/>
    </source>
</evidence>
<keyword evidence="4 13" id="KW-1003">Cell membrane</keyword>
<feature type="transmembrane region" description="Helical" evidence="13">
    <location>
        <begin position="41"/>
        <end position="63"/>
    </location>
</feature>
<feature type="domain" description="K+ potassium transporter integral membrane" evidence="14">
    <location>
        <begin position="44"/>
        <end position="500"/>
    </location>
</feature>
<evidence type="ECO:0000256" key="6">
    <source>
        <dbReference type="ARBA" id="ARBA00022538"/>
    </source>
</evidence>
<evidence type="ECO:0000313" key="17">
    <source>
        <dbReference type="Proteomes" id="UP000561438"/>
    </source>
</evidence>
<keyword evidence="5" id="KW-0997">Cell inner membrane</keyword>
<dbReference type="InterPro" id="IPR003855">
    <property type="entry name" value="K+_transporter"/>
</dbReference>
<evidence type="ECO:0000256" key="9">
    <source>
        <dbReference type="ARBA" id="ARBA00022958"/>
    </source>
</evidence>
<feature type="transmembrane region" description="Helical" evidence="13">
    <location>
        <begin position="374"/>
        <end position="395"/>
    </location>
</feature>
<dbReference type="GO" id="GO:0015293">
    <property type="term" value="F:symporter activity"/>
    <property type="evidence" value="ECO:0007669"/>
    <property type="project" value="UniProtKB-UniRule"/>
</dbReference>
<evidence type="ECO:0000256" key="8">
    <source>
        <dbReference type="ARBA" id="ARBA00022847"/>
    </source>
</evidence>
<keyword evidence="7 13" id="KW-0812">Transmembrane</keyword>
<comment type="similarity">
    <text evidence="2 13">Belongs to the HAK/KUP transporter (TC 2.A.72) family.</text>
</comment>
<dbReference type="HAMAP" id="MF_01522">
    <property type="entry name" value="Kup"/>
    <property type="match status" value="1"/>
</dbReference>
<feature type="transmembrane region" description="Helical" evidence="13">
    <location>
        <begin position="326"/>
        <end position="353"/>
    </location>
</feature>
<evidence type="ECO:0000256" key="3">
    <source>
        <dbReference type="ARBA" id="ARBA00022448"/>
    </source>
</evidence>
<dbReference type="PANTHER" id="PTHR30540:SF79">
    <property type="entry name" value="LOW AFFINITY POTASSIUM TRANSPORT SYSTEM PROTEIN KUP"/>
    <property type="match status" value="1"/>
</dbReference>
<keyword evidence="3 13" id="KW-0813">Transport</keyword>
<keyword evidence="11 13" id="KW-0406">Ion transport</keyword>
<evidence type="ECO:0000256" key="4">
    <source>
        <dbReference type="ARBA" id="ARBA00022475"/>
    </source>
</evidence>
<organism evidence="16 17">
    <name type="scientific">Qipengyuania atrilutea</name>
    <dbReference type="NCBI Taxonomy" id="2744473"/>
    <lineage>
        <taxon>Bacteria</taxon>
        <taxon>Pseudomonadati</taxon>
        <taxon>Pseudomonadota</taxon>
        <taxon>Alphaproteobacteria</taxon>
        <taxon>Sphingomonadales</taxon>
        <taxon>Erythrobacteraceae</taxon>
        <taxon>Qipengyuania</taxon>
    </lineage>
</organism>
<dbReference type="InterPro" id="IPR053952">
    <property type="entry name" value="K_trans_C"/>
</dbReference>
<feature type="transmembrane region" description="Helical" evidence="13">
    <location>
        <begin position="401"/>
        <end position="424"/>
    </location>
</feature>
<feature type="transmembrane region" description="Helical" evidence="13">
    <location>
        <begin position="461"/>
        <end position="478"/>
    </location>
</feature>
<dbReference type="PANTHER" id="PTHR30540">
    <property type="entry name" value="OSMOTIC STRESS POTASSIUM TRANSPORTER"/>
    <property type="match status" value="1"/>
</dbReference>
<evidence type="ECO:0000256" key="12">
    <source>
        <dbReference type="ARBA" id="ARBA00023136"/>
    </source>
</evidence>
<dbReference type="EMBL" id="JABWGV010000001">
    <property type="protein sequence ID" value="NVD43604.1"/>
    <property type="molecule type" value="Genomic_DNA"/>
</dbReference>
<evidence type="ECO:0000256" key="1">
    <source>
        <dbReference type="ARBA" id="ARBA00004141"/>
    </source>
</evidence>
<dbReference type="Pfam" id="PF22776">
    <property type="entry name" value="K_trans_C"/>
    <property type="match status" value="1"/>
</dbReference>
<dbReference type="InterPro" id="IPR053951">
    <property type="entry name" value="K_trans_N"/>
</dbReference>
<feature type="domain" description="K+ potassium transporter C-terminal" evidence="15">
    <location>
        <begin position="510"/>
        <end position="658"/>
    </location>
</feature>
<comment type="catalytic activity">
    <reaction evidence="13">
        <text>K(+)(in) + H(+)(in) = K(+)(out) + H(+)(out)</text>
        <dbReference type="Rhea" id="RHEA:28490"/>
        <dbReference type="ChEBI" id="CHEBI:15378"/>
        <dbReference type="ChEBI" id="CHEBI:29103"/>
    </reaction>
</comment>
<keyword evidence="8 13" id="KW-0769">Symport</keyword>
<sequence>MSDSAIPQKHPSADVQAPAEVGAEAPAQGGGHGHGQGASKAALAVGAIGIVFGDIGTSPLYAFRETFIGPNKLALDTAHVLGVISLIFWSMTLVVSIQYVTILMRADNKGQGGSLALVALISSHVKNSRNAWVAVLLGVFATSLFYGDSMITPAISVLSAVEGLTVVDEGFSDYVIPLALFLLVLLFLLQKRGTAKVGALFAPVMIVYFFVLAGLGTWQIIQTPQILWALNPYYAVNFFILDGTLAFLALGSVVLAVTGSEALYSDMGHFGRGPMKLSWFGFVMPCLLLNYFGQGAMIIGLDAQGAAEAIQNPFFFLASEQWRLPLVFLATFATFIASQAVISGAFSITHQAMQLGFIPRMSIRHTSETEAGQIYIPVVNWALLVAVIVLVLTFQNSSNLANAYGIAVTGAVTIDTLLMAVLLVGVWKWRWWYAAPVVILFLIVDGAYFAANLTKVGDGGWFPLLVGAIAFTLLTTWAKGRKLMRERMSEVALPLEIFAKSAKNSATRVPGTAIFMASSKGGVPSALLHNIKHNKVLHERVVILTVEIADVPYVDARERCEYHDMGDGFFRAILHYGFMQETDVPSGLKTMEQCGGAFEMMHTSFFLSRQTLLPSEKPGMPIWREKIFAWMLRNSATAMEFFRLPTNRVVELGSQVRI</sequence>
<feature type="transmembrane region" description="Helical" evidence="13">
    <location>
        <begin position="83"/>
        <end position="104"/>
    </location>
</feature>
<evidence type="ECO:0000313" key="16">
    <source>
        <dbReference type="EMBL" id="NVD43604.1"/>
    </source>
</evidence>
<comment type="function">
    <text evidence="13">Transport of potassium into the cell. Likely operates as a K(+):H(+) symporter.</text>
</comment>
<feature type="transmembrane region" description="Helical" evidence="13">
    <location>
        <begin position="171"/>
        <end position="189"/>
    </location>
</feature>
<evidence type="ECO:0000256" key="2">
    <source>
        <dbReference type="ARBA" id="ARBA00007019"/>
    </source>
</evidence>
<feature type="transmembrane region" description="Helical" evidence="13">
    <location>
        <begin position="131"/>
        <end position="151"/>
    </location>
</feature>
<dbReference type="AlphaFoldDB" id="A0A850GVQ3"/>
<evidence type="ECO:0000256" key="5">
    <source>
        <dbReference type="ARBA" id="ARBA00022519"/>
    </source>
</evidence>
<keyword evidence="9 13" id="KW-0630">Potassium</keyword>
<name>A0A850GVQ3_9SPHN</name>
<reference evidence="16 17" key="1">
    <citation type="submission" date="2020-06" db="EMBL/GenBank/DDBJ databases">
        <title>Altererythrobacter sp. HHU K3-1.</title>
        <authorList>
            <person name="Zhang D."/>
            <person name="Xue H."/>
        </authorList>
    </citation>
    <scope>NUCLEOTIDE SEQUENCE [LARGE SCALE GENOMIC DNA]</scope>
    <source>
        <strain evidence="16 17">HHU K3-1</strain>
    </source>
</reference>
<feature type="transmembrane region" description="Helical" evidence="13">
    <location>
        <begin position="201"/>
        <end position="221"/>
    </location>
</feature>
<evidence type="ECO:0000256" key="7">
    <source>
        <dbReference type="ARBA" id="ARBA00022692"/>
    </source>
</evidence>
<dbReference type="InterPro" id="IPR023051">
    <property type="entry name" value="Kup"/>
</dbReference>
<keyword evidence="10 13" id="KW-1133">Transmembrane helix</keyword>
<evidence type="ECO:0000259" key="14">
    <source>
        <dbReference type="Pfam" id="PF02705"/>
    </source>
</evidence>
<keyword evidence="6 13" id="KW-0633">Potassium transport</keyword>
<accession>A0A850GVQ3</accession>
<keyword evidence="17" id="KW-1185">Reference proteome</keyword>
<gene>
    <name evidence="13" type="primary">kup</name>
    <name evidence="16" type="ORF">HUV48_01060</name>
</gene>
<keyword evidence="12 13" id="KW-0472">Membrane</keyword>
<comment type="caution">
    <text evidence="16">The sequence shown here is derived from an EMBL/GenBank/DDBJ whole genome shotgun (WGS) entry which is preliminary data.</text>
</comment>
<feature type="transmembrane region" description="Helical" evidence="13">
    <location>
        <begin position="233"/>
        <end position="257"/>
    </location>
</feature>
<protein>
    <recommendedName>
        <fullName evidence="13">Probable potassium transport system protein Kup</fullName>
    </recommendedName>
</protein>
<dbReference type="Pfam" id="PF02705">
    <property type="entry name" value="K_trans"/>
    <property type="match status" value="1"/>
</dbReference>
<feature type="transmembrane region" description="Helical" evidence="13">
    <location>
        <begin position="431"/>
        <end position="449"/>
    </location>
</feature>